<protein>
    <submittedName>
        <fullName evidence="2">GNAT family N-acetyltransferase</fullName>
    </submittedName>
</protein>
<dbReference type="PROSITE" id="PS51186">
    <property type="entry name" value="GNAT"/>
    <property type="match status" value="1"/>
</dbReference>
<dbReference type="Gene3D" id="3.40.630.30">
    <property type="match status" value="1"/>
</dbReference>
<dbReference type="GO" id="GO:0016747">
    <property type="term" value="F:acyltransferase activity, transferring groups other than amino-acyl groups"/>
    <property type="evidence" value="ECO:0007669"/>
    <property type="project" value="InterPro"/>
</dbReference>
<reference evidence="2 3" key="1">
    <citation type="journal article" date="2020" name="Microb. Ecol.">
        <title>Ecogenomics of the Marine Benthic Filamentous Cyanobacterium Adonisia.</title>
        <authorList>
            <person name="Walter J.M."/>
            <person name="Coutinho F.H."/>
            <person name="Leomil L."/>
            <person name="Hargreaves P.I."/>
            <person name="Campeao M.E."/>
            <person name="Vieira V.V."/>
            <person name="Silva B.S."/>
            <person name="Fistarol G.O."/>
            <person name="Salomon P.S."/>
            <person name="Sawabe T."/>
            <person name="Mino S."/>
            <person name="Hosokawa M."/>
            <person name="Miyashita H."/>
            <person name="Maruyama F."/>
            <person name="van Verk M.C."/>
            <person name="Dutilh B.E."/>
            <person name="Thompson C.C."/>
            <person name="Thompson F.L."/>
        </authorList>
    </citation>
    <scope>NUCLEOTIDE SEQUENCE [LARGE SCALE GENOMIC DNA]</scope>
    <source>
        <strain evidence="2 3">CCMR0081</strain>
    </source>
</reference>
<proteinExistence type="predicted"/>
<dbReference type="CDD" id="cd04301">
    <property type="entry name" value="NAT_SF"/>
    <property type="match status" value="1"/>
</dbReference>
<accession>A0A6M0RJ45</accession>
<keyword evidence="2" id="KW-0808">Transferase</keyword>
<dbReference type="InterPro" id="IPR016181">
    <property type="entry name" value="Acyl_CoA_acyltransferase"/>
</dbReference>
<keyword evidence="3" id="KW-1185">Reference proteome</keyword>
<dbReference type="Proteomes" id="UP000481033">
    <property type="component" value="Unassembled WGS sequence"/>
</dbReference>
<dbReference type="EMBL" id="QXHD01000004">
    <property type="protein sequence ID" value="NEZ56189.1"/>
    <property type="molecule type" value="Genomic_DNA"/>
</dbReference>
<comment type="caution">
    <text evidence="2">The sequence shown here is derived from an EMBL/GenBank/DDBJ whole genome shotgun (WGS) entry which is preliminary data.</text>
</comment>
<evidence type="ECO:0000313" key="2">
    <source>
        <dbReference type="EMBL" id="NEZ56189.1"/>
    </source>
</evidence>
<feature type="domain" description="N-acetyltransferase" evidence="1">
    <location>
        <begin position="3"/>
        <end position="149"/>
    </location>
</feature>
<dbReference type="AlphaFoldDB" id="A0A6M0RJ45"/>
<name>A0A6M0RJ45_9CYAN</name>
<dbReference type="Pfam" id="PF00583">
    <property type="entry name" value="Acetyltransf_1"/>
    <property type="match status" value="1"/>
</dbReference>
<evidence type="ECO:0000259" key="1">
    <source>
        <dbReference type="PROSITE" id="PS51186"/>
    </source>
</evidence>
<sequence>MDINLRNITKDNWVDMIDLEITEKQEGFVALPSEAIAASKFYEYYVNRGIYLGDEPVGFLQYYPNYRDGKSNEIFIDQLLIDVSQQRKGYGTKAIDLAIQEIKSLNGITSISICYVEGHDVMKHFFERFGFEVVNQEEFEETIMELNFS</sequence>
<organism evidence="2 3">
    <name type="scientific">Adonisia turfae CCMR0081</name>
    <dbReference type="NCBI Taxonomy" id="2292702"/>
    <lineage>
        <taxon>Bacteria</taxon>
        <taxon>Bacillati</taxon>
        <taxon>Cyanobacteriota</taxon>
        <taxon>Adonisia</taxon>
        <taxon>Adonisia turfae</taxon>
    </lineage>
</organism>
<dbReference type="SUPFAM" id="SSF55729">
    <property type="entry name" value="Acyl-CoA N-acyltransferases (Nat)"/>
    <property type="match status" value="1"/>
</dbReference>
<dbReference type="InterPro" id="IPR000182">
    <property type="entry name" value="GNAT_dom"/>
</dbReference>
<dbReference type="RefSeq" id="WP_163665216.1">
    <property type="nucleotide sequence ID" value="NZ_QXHD01000004.1"/>
</dbReference>
<evidence type="ECO:0000313" key="3">
    <source>
        <dbReference type="Proteomes" id="UP000481033"/>
    </source>
</evidence>
<gene>
    <name evidence="2" type="ORF">DXZ20_10975</name>
</gene>